<dbReference type="InterPro" id="IPR001279">
    <property type="entry name" value="Metallo-B-lactamas"/>
</dbReference>
<proteinExistence type="predicted"/>
<dbReference type="RefSeq" id="WP_378038419.1">
    <property type="nucleotide sequence ID" value="NZ_JBHSIV010000030.1"/>
</dbReference>
<dbReference type="Gene3D" id="3.60.15.10">
    <property type="entry name" value="Ribonuclease Z/Hydroxyacylglutathione hydrolase-like"/>
    <property type="match status" value="1"/>
</dbReference>
<dbReference type="SUPFAM" id="SSF56281">
    <property type="entry name" value="Metallo-hydrolase/oxidoreductase"/>
    <property type="match status" value="1"/>
</dbReference>
<keyword evidence="3" id="KW-1185">Reference proteome</keyword>
<feature type="domain" description="Metallo-beta-lactamase" evidence="1">
    <location>
        <begin position="22"/>
        <end position="232"/>
    </location>
</feature>
<dbReference type="Pfam" id="PF00753">
    <property type="entry name" value="Lactamase_B"/>
    <property type="match status" value="1"/>
</dbReference>
<accession>A0ABV9YR33</accession>
<dbReference type="SMART" id="SM00849">
    <property type="entry name" value="Lactamase_B"/>
    <property type="match status" value="1"/>
</dbReference>
<protein>
    <submittedName>
        <fullName evidence="2">MBL fold metallo-hydrolase</fullName>
    </submittedName>
</protein>
<gene>
    <name evidence="2" type="ORF">ACFPBZ_22910</name>
</gene>
<name>A0ABV9YR33_9PSEU</name>
<sequence>MSPWFAVRPVAAGVWIVAEPGHVSSWLVAGRDRAVLIDTGLGIRPVREVAEAACGLPVDHAVLTHHHLDHIGGNAEFSSVSAHRTFPTSAVATAERSSYLGYMRALLAAAPAYRDLDRRFFHLLDADSDPRELPVDVERWVRPGPDPGPAPAPLDDGDVIDLGGRTLTVLHTPGHSPDSICLFDDRDGVLFAGDTVNTGPIYAQAPECDLADFARSTARLAGLDASLVCLGHFGRALAEPRYLRDVAEGFERLAAGDPTIELRGGRDCDDDEVREAVFDRFTVLLPAR</sequence>
<dbReference type="InterPro" id="IPR036866">
    <property type="entry name" value="RibonucZ/Hydroxyglut_hydro"/>
</dbReference>
<dbReference type="Proteomes" id="UP001595947">
    <property type="component" value="Unassembled WGS sequence"/>
</dbReference>
<dbReference type="PANTHER" id="PTHR42951:SF4">
    <property type="entry name" value="ACYL-COENZYME A THIOESTERASE MBLAC2"/>
    <property type="match status" value="1"/>
</dbReference>
<dbReference type="PANTHER" id="PTHR42951">
    <property type="entry name" value="METALLO-BETA-LACTAMASE DOMAIN-CONTAINING"/>
    <property type="match status" value="1"/>
</dbReference>
<comment type="caution">
    <text evidence="2">The sequence shown here is derived from an EMBL/GenBank/DDBJ whole genome shotgun (WGS) entry which is preliminary data.</text>
</comment>
<evidence type="ECO:0000313" key="3">
    <source>
        <dbReference type="Proteomes" id="UP001595947"/>
    </source>
</evidence>
<evidence type="ECO:0000259" key="1">
    <source>
        <dbReference type="SMART" id="SM00849"/>
    </source>
</evidence>
<dbReference type="InterPro" id="IPR050855">
    <property type="entry name" value="NDM-1-like"/>
</dbReference>
<organism evidence="2 3">
    <name type="scientific">Actinomycetospora atypica</name>
    <dbReference type="NCBI Taxonomy" id="1290095"/>
    <lineage>
        <taxon>Bacteria</taxon>
        <taxon>Bacillati</taxon>
        <taxon>Actinomycetota</taxon>
        <taxon>Actinomycetes</taxon>
        <taxon>Pseudonocardiales</taxon>
        <taxon>Pseudonocardiaceae</taxon>
        <taxon>Actinomycetospora</taxon>
    </lineage>
</organism>
<reference evidence="3" key="1">
    <citation type="journal article" date="2019" name="Int. J. Syst. Evol. Microbiol.">
        <title>The Global Catalogue of Microorganisms (GCM) 10K type strain sequencing project: providing services to taxonomists for standard genome sequencing and annotation.</title>
        <authorList>
            <consortium name="The Broad Institute Genomics Platform"/>
            <consortium name="The Broad Institute Genome Sequencing Center for Infectious Disease"/>
            <person name="Wu L."/>
            <person name="Ma J."/>
        </authorList>
    </citation>
    <scope>NUCLEOTIDE SEQUENCE [LARGE SCALE GENOMIC DNA]</scope>
    <source>
        <strain evidence="3">CGMCC 4.7093</strain>
    </source>
</reference>
<evidence type="ECO:0000313" key="2">
    <source>
        <dbReference type="EMBL" id="MFC5065086.1"/>
    </source>
</evidence>
<dbReference type="EMBL" id="JBHSIV010000030">
    <property type="protein sequence ID" value="MFC5065086.1"/>
    <property type="molecule type" value="Genomic_DNA"/>
</dbReference>